<keyword evidence="5" id="KW-0812">Transmembrane</keyword>
<dbReference type="Pfam" id="PF02485">
    <property type="entry name" value="Branch"/>
    <property type="match status" value="1"/>
</dbReference>
<keyword evidence="12" id="KW-1015">Disulfide bond</keyword>
<dbReference type="InterPro" id="IPR045972">
    <property type="entry name" value="DUF5928"/>
</dbReference>
<keyword evidence="7" id="KW-0256">Endoplasmic reticulum</keyword>
<keyword evidence="4" id="KW-0808">Transferase</keyword>
<keyword evidence="17" id="KW-1185">Reference proteome</keyword>
<evidence type="ECO:0000256" key="10">
    <source>
        <dbReference type="ARBA" id="ARBA00023034"/>
    </source>
</evidence>
<dbReference type="PANTHER" id="PTHR46025:SF3">
    <property type="entry name" value="XYLOSYLTRANSFERASE OXT"/>
    <property type="match status" value="1"/>
</dbReference>
<evidence type="ECO:0000313" key="16">
    <source>
        <dbReference type="EMBL" id="MEC3860928.1"/>
    </source>
</evidence>
<dbReference type="InterPro" id="IPR003406">
    <property type="entry name" value="Glyco_trans_14"/>
</dbReference>
<protein>
    <recommendedName>
        <fullName evidence="14">Peptide O-xylosyltransferase</fullName>
    </recommendedName>
</protein>
<dbReference type="Proteomes" id="UP001348149">
    <property type="component" value="Unassembled WGS sequence"/>
</dbReference>
<accession>A0ABU6HEN1</accession>
<evidence type="ECO:0000256" key="14">
    <source>
        <dbReference type="ARBA" id="ARBA00042865"/>
    </source>
</evidence>
<evidence type="ECO:0000256" key="12">
    <source>
        <dbReference type="ARBA" id="ARBA00023157"/>
    </source>
</evidence>
<keyword evidence="9" id="KW-1133">Transmembrane helix</keyword>
<evidence type="ECO:0000256" key="1">
    <source>
        <dbReference type="ARBA" id="ARBA00004323"/>
    </source>
</evidence>
<keyword evidence="8" id="KW-0735">Signal-anchor</keyword>
<name>A0ABU6HEN1_9RHOB</name>
<reference evidence="16 17" key="1">
    <citation type="submission" date="2024-01" db="EMBL/GenBank/DDBJ databases">
        <title>Mesobacterium rodlantinim sp. nov., isolated from shallow sea hydrothermal systems off Kueishantao Island.</title>
        <authorList>
            <person name="Su Z."/>
            <person name="Tang K."/>
        </authorList>
    </citation>
    <scope>NUCLEOTIDE SEQUENCE [LARGE SCALE GENOMIC DNA]</scope>
    <source>
        <strain evidence="16 17">TK19101</strain>
    </source>
</reference>
<evidence type="ECO:0000256" key="3">
    <source>
        <dbReference type="ARBA" id="ARBA00022676"/>
    </source>
</evidence>
<comment type="caution">
    <text evidence="16">The sequence shown here is derived from an EMBL/GenBank/DDBJ whole genome shotgun (WGS) entry which is preliminary data.</text>
</comment>
<evidence type="ECO:0000256" key="13">
    <source>
        <dbReference type="ARBA" id="ARBA00023180"/>
    </source>
</evidence>
<evidence type="ECO:0000256" key="4">
    <source>
        <dbReference type="ARBA" id="ARBA00022679"/>
    </source>
</evidence>
<evidence type="ECO:0000256" key="11">
    <source>
        <dbReference type="ARBA" id="ARBA00023136"/>
    </source>
</evidence>
<evidence type="ECO:0000256" key="5">
    <source>
        <dbReference type="ARBA" id="ARBA00022692"/>
    </source>
</evidence>
<comment type="subcellular location">
    <subcellularLocation>
        <location evidence="2">Endoplasmic reticulum membrane</location>
        <topology evidence="2">Single-pass type II membrane protein</topology>
    </subcellularLocation>
    <subcellularLocation>
        <location evidence="1">Golgi apparatus membrane</location>
        <topology evidence="1">Single-pass type II membrane protein</topology>
    </subcellularLocation>
</comment>
<keyword evidence="13" id="KW-0325">Glycoprotein</keyword>
<dbReference type="RefSeq" id="WP_326296563.1">
    <property type="nucleotide sequence ID" value="NZ_JAYLLH010000006.1"/>
</dbReference>
<keyword evidence="6" id="KW-0479">Metal-binding</keyword>
<dbReference type="PANTHER" id="PTHR46025">
    <property type="entry name" value="XYLOSYLTRANSFERASE OXT"/>
    <property type="match status" value="1"/>
</dbReference>
<dbReference type="InterPro" id="IPR043538">
    <property type="entry name" value="XYLT"/>
</dbReference>
<dbReference type="Pfam" id="PF19350">
    <property type="entry name" value="DUF5928"/>
    <property type="match status" value="1"/>
</dbReference>
<proteinExistence type="predicted"/>
<evidence type="ECO:0000259" key="15">
    <source>
        <dbReference type="Pfam" id="PF19350"/>
    </source>
</evidence>
<gene>
    <name evidence="16" type="ORF">VK792_06500</name>
</gene>
<keyword evidence="3" id="KW-0328">Glycosyltransferase</keyword>
<evidence type="ECO:0000256" key="7">
    <source>
        <dbReference type="ARBA" id="ARBA00022824"/>
    </source>
</evidence>
<evidence type="ECO:0000256" key="9">
    <source>
        <dbReference type="ARBA" id="ARBA00022989"/>
    </source>
</evidence>
<feature type="domain" description="DUF5928" evidence="15">
    <location>
        <begin position="270"/>
        <end position="525"/>
    </location>
</feature>
<evidence type="ECO:0000256" key="6">
    <source>
        <dbReference type="ARBA" id="ARBA00022723"/>
    </source>
</evidence>
<sequence>MAKIAFLLLCHKDPDAVIRQAEMLTGAGDFVAIHWDGRAAAAGYDRIRAGLSGNGNVIFTRRRIKCGWGEYSLVQATLEVARVAVDGFPKASHFYLLSGDCMPIKPAEHAHAFLDAGERDYIESFDYFTSGWIKTGMVEERLIYRHFVNERRHKWLFYAMIEAQRRLGLKRALPRGLDMRIGSQWWCLRRQTLEAVLAFIARRRDVARFFRRSWIPDESFFQTLVWHLVPRDQIVARPLTFLVFSDYGMPASFHDDHYDFLLAQDHLFARKISPGAAQLRDRLATLFLSSDTTVSVTGEGRAVHGFLTRQGRSGQRFGPRFWEAAAQIGAGRDLLIVLSRDHGLGRRLVRQVGQVAGIPAYGYLFRDIGVDLPDLGGIETSLVKRHRHRASVLRMIFEHHGSDRLAICMDPDDFTMIRDLVREKSTVRLLSLDLPATPEALRALAIARGLATDQTPGARLAPVLAALKNDLLREAERYRAIDNGCFFCISPQAPEADIAQTLAEFLSVPQDRVQDIVRSRTLFAD</sequence>
<dbReference type="EMBL" id="JAYLLH010000006">
    <property type="protein sequence ID" value="MEC3860928.1"/>
    <property type="molecule type" value="Genomic_DNA"/>
</dbReference>
<evidence type="ECO:0000256" key="8">
    <source>
        <dbReference type="ARBA" id="ARBA00022968"/>
    </source>
</evidence>
<organism evidence="16 17">
    <name type="scientific">Mesobacterium hydrothermale</name>
    <dbReference type="NCBI Taxonomy" id="3111907"/>
    <lineage>
        <taxon>Bacteria</taxon>
        <taxon>Pseudomonadati</taxon>
        <taxon>Pseudomonadota</taxon>
        <taxon>Alphaproteobacteria</taxon>
        <taxon>Rhodobacterales</taxon>
        <taxon>Roseobacteraceae</taxon>
        <taxon>Mesobacterium</taxon>
    </lineage>
</organism>
<evidence type="ECO:0000256" key="2">
    <source>
        <dbReference type="ARBA" id="ARBA00004648"/>
    </source>
</evidence>
<keyword evidence="10" id="KW-0333">Golgi apparatus</keyword>
<keyword evidence="11" id="KW-0472">Membrane</keyword>
<evidence type="ECO:0000313" key="17">
    <source>
        <dbReference type="Proteomes" id="UP001348149"/>
    </source>
</evidence>